<dbReference type="InterPro" id="IPR003159">
    <property type="entry name" value="Lyase_8_central_dom"/>
</dbReference>
<comment type="similarity">
    <text evidence="2">Belongs to the polysaccharide lyase 8 family.</text>
</comment>
<feature type="domain" description="Polysaccharide lyase 8 N-terminal alpha-helical" evidence="9">
    <location>
        <begin position="41"/>
        <end position="316"/>
    </location>
</feature>
<dbReference type="SUPFAM" id="SSF49863">
    <property type="entry name" value="Hyaluronate lyase-like, C-terminal domain"/>
    <property type="match status" value="1"/>
</dbReference>
<feature type="domain" description="Polysaccharide lyase family 8 central" evidence="7">
    <location>
        <begin position="336"/>
        <end position="582"/>
    </location>
</feature>
<dbReference type="InterPro" id="IPR038970">
    <property type="entry name" value="Lyase_8"/>
</dbReference>
<keyword evidence="11" id="KW-1185">Reference proteome</keyword>
<keyword evidence="4" id="KW-0732">Signal</keyword>
<evidence type="ECO:0000256" key="1">
    <source>
        <dbReference type="ARBA" id="ARBA00001913"/>
    </source>
</evidence>
<keyword evidence="5" id="KW-0106">Calcium</keyword>
<evidence type="ECO:0000256" key="6">
    <source>
        <dbReference type="ARBA" id="ARBA00023239"/>
    </source>
</evidence>
<dbReference type="InterPro" id="IPR012970">
    <property type="entry name" value="Lyase_8_alpha_N"/>
</dbReference>
<name>A0ABW5TU73_9SPHI</name>
<dbReference type="Gene3D" id="2.60.220.10">
    <property type="entry name" value="Polysaccharide lyase family 8-like, C-terminal"/>
    <property type="match status" value="1"/>
</dbReference>
<evidence type="ECO:0000256" key="3">
    <source>
        <dbReference type="ARBA" id="ARBA00011245"/>
    </source>
</evidence>
<comment type="subunit">
    <text evidence="3">Monomer.</text>
</comment>
<keyword evidence="6 10" id="KW-0456">Lyase</keyword>
<dbReference type="InterPro" id="IPR011071">
    <property type="entry name" value="Lyase_8-like_C"/>
</dbReference>
<accession>A0ABW5TU73</accession>
<dbReference type="SUPFAM" id="SSF74650">
    <property type="entry name" value="Galactose mutarotase-like"/>
    <property type="match status" value="1"/>
</dbReference>
<sequence>MLGVFCCAVNTSFAQDEFQVIESRIIDYLKADVKINELKAAVKSNSSSLKEEGFWPSIDYSSTAETGWTPLIHLQRVKQFAIILNSENFAFADKERLASQINAALDYWLKQNPQSTNWFQQEIASPTAIGEILMLLNGKGVIPNALQDSLLKRMDSGNVLKAIGANKLDIAIHMIYRACVSRNKALMDSAVHQAFLPISFGGREGLQSDFSYRQHGPQLQIASYGQVFLHGTYKVASWLSATSYAIPPHKLKIIDDYLIDTFLRTIRGRYIDFNTEGRGIARNDVLDKIDITQNAGVKSLLSLAKKVNPKNSEAYNNVEQRVTQAKEASFNIKPSHTFFYKSDYTIHSRPTYSFNVRSVSKRTVRTEMGNRENLLGKFLPDGSTNIQRTGDEYFNIMPIWEWDKIPGVTSRDYLEDKKITIEWGERGLNSFIGGVSDRFYGASVYQLDYDEVTAKKAWFFFDNEVVCLGTDINSYAKEQITTTVNQAWLKGPVKAFADDKLMDVKNLNSKNVDWVWHDSIGYYFPNKGNIQIITDKQKGSWAKVNANRSDELVKGDVFKMWFKHGENPEKQEYAYIVKPQVSEQEMLNIKSDAIKILCNTQQIQAVQNTDLQMVQVFFYEAGTLKTSNFSITTNEPCVLLIKNIASEKPVLYVSDPTQKLSHLQVLFSSTLLKSTQPISITLPQGEHVGDTVNYQF</sequence>
<dbReference type="EMBL" id="JBHULV010000029">
    <property type="protein sequence ID" value="MFD2732065.1"/>
    <property type="molecule type" value="Genomic_DNA"/>
</dbReference>
<dbReference type="InterPro" id="IPR008929">
    <property type="entry name" value="Chondroitin_lyas"/>
</dbReference>
<protein>
    <submittedName>
        <fullName evidence="10">Polysaccharide lyase family 8 super-sandwich domain-containing protein</fullName>
    </submittedName>
</protein>
<dbReference type="InterPro" id="IPR004103">
    <property type="entry name" value="Lyase_8_C"/>
</dbReference>
<evidence type="ECO:0000313" key="10">
    <source>
        <dbReference type="EMBL" id="MFD2732065.1"/>
    </source>
</evidence>
<reference evidence="11" key="1">
    <citation type="journal article" date="2019" name="Int. J. Syst. Evol. Microbiol.">
        <title>The Global Catalogue of Microorganisms (GCM) 10K type strain sequencing project: providing services to taxonomists for standard genome sequencing and annotation.</title>
        <authorList>
            <consortium name="The Broad Institute Genomics Platform"/>
            <consortium name="The Broad Institute Genome Sequencing Center for Infectious Disease"/>
            <person name="Wu L."/>
            <person name="Ma J."/>
        </authorList>
    </citation>
    <scope>NUCLEOTIDE SEQUENCE [LARGE SCALE GENOMIC DNA]</scope>
    <source>
        <strain evidence="11">KCTC 42456</strain>
    </source>
</reference>
<evidence type="ECO:0000313" key="11">
    <source>
        <dbReference type="Proteomes" id="UP001597546"/>
    </source>
</evidence>
<dbReference type="PANTHER" id="PTHR38481:SF1">
    <property type="entry name" value="HYALURONATE LYASE"/>
    <property type="match status" value="1"/>
</dbReference>
<dbReference type="Pfam" id="PF02884">
    <property type="entry name" value="Lyase_8_C"/>
    <property type="match status" value="1"/>
</dbReference>
<comment type="cofactor">
    <cofactor evidence="1">
        <name>Ca(2+)</name>
        <dbReference type="ChEBI" id="CHEBI:29108"/>
    </cofactor>
</comment>
<evidence type="ECO:0000259" key="8">
    <source>
        <dbReference type="Pfam" id="PF02884"/>
    </source>
</evidence>
<dbReference type="PANTHER" id="PTHR38481">
    <property type="entry name" value="HYALURONATE LYASE"/>
    <property type="match status" value="1"/>
</dbReference>
<evidence type="ECO:0000256" key="4">
    <source>
        <dbReference type="ARBA" id="ARBA00022729"/>
    </source>
</evidence>
<proteinExistence type="inferred from homology"/>
<dbReference type="RefSeq" id="WP_379100880.1">
    <property type="nucleotide sequence ID" value="NZ_JBHULV010000029.1"/>
</dbReference>
<dbReference type="Pfam" id="PF02278">
    <property type="entry name" value="Lyase_8"/>
    <property type="match status" value="1"/>
</dbReference>
<organism evidence="10 11">
    <name type="scientific">Pedobacter alpinus</name>
    <dbReference type="NCBI Taxonomy" id="1590643"/>
    <lineage>
        <taxon>Bacteria</taxon>
        <taxon>Pseudomonadati</taxon>
        <taxon>Bacteroidota</taxon>
        <taxon>Sphingobacteriia</taxon>
        <taxon>Sphingobacteriales</taxon>
        <taxon>Sphingobacteriaceae</taxon>
        <taxon>Pedobacter</taxon>
    </lineage>
</organism>
<evidence type="ECO:0000256" key="5">
    <source>
        <dbReference type="ARBA" id="ARBA00022837"/>
    </source>
</evidence>
<dbReference type="Gene3D" id="2.70.98.10">
    <property type="match status" value="1"/>
</dbReference>
<evidence type="ECO:0000259" key="9">
    <source>
        <dbReference type="Pfam" id="PF08124"/>
    </source>
</evidence>
<gene>
    <name evidence="10" type="ORF">ACFSSE_10160</name>
</gene>
<evidence type="ECO:0000256" key="2">
    <source>
        <dbReference type="ARBA" id="ARBA00006699"/>
    </source>
</evidence>
<dbReference type="InterPro" id="IPR014718">
    <property type="entry name" value="GH-type_carb-bd"/>
</dbReference>
<dbReference type="Proteomes" id="UP001597546">
    <property type="component" value="Unassembled WGS sequence"/>
</dbReference>
<dbReference type="SUPFAM" id="SSF48230">
    <property type="entry name" value="Chondroitin AC/alginate lyase"/>
    <property type="match status" value="1"/>
</dbReference>
<dbReference type="Gene3D" id="1.50.10.100">
    <property type="entry name" value="Chondroitin AC/alginate lyase"/>
    <property type="match status" value="1"/>
</dbReference>
<dbReference type="Pfam" id="PF08124">
    <property type="entry name" value="Lyase_8_N"/>
    <property type="match status" value="1"/>
</dbReference>
<dbReference type="InterPro" id="IPR011013">
    <property type="entry name" value="Gal_mutarotase_sf_dom"/>
</dbReference>
<dbReference type="GO" id="GO:0016829">
    <property type="term" value="F:lyase activity"/>
    <property type="evidence" value="ECO:0007669"/>
    <property type="project" value="UniProtKB-KW"/>
</dbReference>
<feature type="domain" description="Polysaccharide lyase family 8 C-terminal" evidence="8">
    <location>
        <begin position="595"/>
        <end position="663"/>
    </location>
</feature>
<evidence type="ECO:0000259" key="7">
    <source>
        <dbReference type="Pfam" id="PF02278"/>
    </source>
</evidence>
<comment type="caution">
    <text evidence="10">The sequence shown here is derived from an EMBL/GenBank/DDBJ whole genome shotgun (WGS) entry which is preliminary data.</text>
</comment>